<accession>A0A1N7QR54</accession>
<sequence>MKRNVLSLVRNVMMTGCVLIAAGAVMSCSKSSDYNGNQGSVSAAIAVFNLSDQSGVNISLGGSVLYNTSLVYPSYMDYQAIRPGTYTVRSFVASSNTTLAESSFNFDTANYHTVVIAGANNNYKNITVRDNFDNLSGTNGKAYVRFINAVPDSTQPTVTISGGTSPISFVSGFGISSDFKEVTPGDITIKADNGATINASSVLAAQATGVYTAVVMGFPGSTDTAKAVKVKFILNGRLQ</sequence>
<proteinExistence type="predicted"/>
<dbReference type="EMBL" id="FTOR01000006">
    <property type="protein sequence ID" value="SIT25249.1"/>
    <property type="molecule type" value="Genomic_DNA"/>
</dbReference>
<keyword evidence="4" id="KW-1185">Reference proteome</keyword>
<protein>
    <recommendedName>
        <fullName evidence="2">DUF4397 domain-containing protein</fullName>
    </recommendedName>
</protein>
<feature type="signal peptide" evidence="1">
    <location>
        <begin position="1"/>
        <end position="21"/>
    </location>
</feature>
<feature type="chain" id="PRO_5012862639" description="DUF4397 domain-containing protein" evidence="1">
    <location>
        <begin position="22"/>
        <end position="239"/>
    </location>
</feature>
<evidence type="ECO:0000256" key="1">
    <source>
        <dbReference type="SAM" id="SignalP"/>
    </source>
</evidence>
<dbReference type="Proteomes" id="UP000186917">
    <property type="component" value="Unassembled WGS sequence"/>
</dbReference>
<dbReference type="Pfam" id="PF14344">
    <property type="entry name" value="DUF4397"/>
    <property type="match status" value="1"/>
</dbReference>
<feature type="domain" description="DUF4397" evidence="2">
    <location>
        <begin position="43"/>
        <end position="153"/>
    </location>
</feature>
<dbReference type="AlphaFoldDB" id="A0A1N7QR54"/>
<evidence type="ECO:0000313" key="3">
    <source>
        <dbReference type="EMBL" id="SIT25249.1"/>
    </source>
</evidence>
<organism evidence="3 4">
    <name type="scientific">Filimonas lacunae</name>
    <dbReference type="NCBI Taxonomy" id="477680"/>
    <lineage>
        <taxon>Bacteria</taxon>
        <taxon>Pseudomonadati</taxon>
        <taxon>Bacteroidota</taxon>
        <taxon>Chitinophagia</taxon>
        <taxon>Chitinophagales</taxon>
        <taxon>Chitinophagaceae</taxon>
        <taxon>Filimonas</taxon>
    </lineage>
</organism>
<gene>
    <name evidence="3" type="ORF">SAMN05421788_106269</name>
</gene>
<name>A0A1N7QR54_9BACT</name>
<keyword evidence="1" id="KW-0732">Signal</keyword>
<evidence type="ECO:0000259" key="2">
    <source>
        <dbReference type="Pfam" id="PF14344"/>
    </source>
</evidence>
<dbReference type="PROSITE" id="PS51257">
    <property type="entry name" value="PROKAR_LIPOPROTEIN"/>
    <property type="match status" value="1"/>
</dbReference>
<reference evidence="4" key="1">
    <citation type="submission" date="2017-01" db="EMBL/GenBank/DDBJ databases">
        <authorList>
            <person name="Varghese N."/>
            <person name="Submissions S."/>
        </authorList>
    </citation>
    <scope>NUCLEOTIDE SEQUENCE [LARGE SCALE GENOMIC DNA]</scope>
    <source>
        <strain evidence="4">DSM 21054</strain>
    </source>
</reference>
<dbReference type="InterPro" id="IPR025510">
    <property type="entry name" value="DUF4397"/>
</dbReference>
<dbReference type="STRING" id="477680.SAMN05421788_106269"/>
<evidence type="ECO:0000313" key="4">
    <source>
        <dbReference type="Proteomes" id="UP000186917"/>
    </source>
</evidence>